<evidence type="ECO:0000256" key="4">
    <source>
        <dbReference type="ARBA" id="ARBA00023172"/>
    </source>
</evidence>
<dbReference type="Gene3D" id="1.20.1440.120">
    <property type="entry name" value="Recombination protein O, C-terminal domain"/>
    <property type="match status" value="1"/>
</dbReference>
<evidence type="ECO:0000256" key="5">
    <source>
        <dbReference type="ARBA" id="ARBA00023204"/>
    </source>
</evidence>
<evidence type="ECO:0000256" key="2">
    <source>
        <dbReference type="ARBA" id="ARBA00021310"/>
    </source>
</evidence>
<evidence type="ECO:0000256" key="1">
    <source>
        <dbReference type="ARBA" id="ARBA00007452"/>
    </source>
</evidence>
<accession>A0A382M660</accession>
<dbReference type="PANTHER" id="PTHR33991:SF1">
    <property type="entry name" value="DNA REPAIR PROTEIN RECO"/>
    <property type="match status" value="1"/>
</dbReference>
<evidence type="ECO:0000259" key="7">
    <source>
        <dbReference type="Pfam" id="PF11967"/>
    </source>
</evidence>
<keyword evidence="4" id="KW-0233">DNA recombination</keyword>
<reference evidence="8" key="1">
    <citation type="submission" date="2018-05" db="EMBL/GenBank/DDBJ databases">
        <authorList>
            <person name="Lanie J.A."/>
            <person name="Ng W.-L."/>
            <person name="Kazmierczak K.M."/>
            <person name="Andrzejewski T.M."/>
            <person name="Davidsen T.M."/>
            <person name="Wayne K.J."/>
            <person name="Tettelin H."/>
            <person name="Glass J.I."/>
            <person name="Rusch D."/>
            <person name="Podicherti R."/>
            <person name="Tsui H.-C.T."/>
            <person name="Winkler M.E."/>
        </authorList>
    </citation>
    <scope>NUCLEOTIDE SEQUENCE</scope>
</reference>
<dbReference type="InterPro" id="IPR003717">
    <property type="entry name" value="RecO"/>
</dbReference>
<feature type="domain" description="DNA replication/recombination mediator RecO N-terminal" evidence="7">
    <location>
        <begin position="2"/>
        <end position="58"/>
    </location>
</feature>
<dbReference type="EMBL" id="UINC01091559">
    <property type="protein sequence ID" value="SVC44423.1"/>
    <property type="molecule type" value="Genomic_DNA"/>
</dbReference>
<sequence>MVDLFTRSKGKISVIAKGARRPKSKLKVIKTPSSLFSITCIGRSELKTLINCEIKEYFDPPPESFNYLVYLNELLVKLLEKEDVHQEVFDQYINVCRSFRESYKTELEVNLRFFEFILLKEIGYGVDLKNEANSEGKIKKDSSYKFDPFLGFLPTSKSSFNNDEKLYKGKDILNFSEGDLTN</sequence>
<dbReference type="GO" id="GO:0006310">
    <property type="term" value="P:DNA recombination"/>
    <property type="evidence" value="ECO:0007669"/>
    <property type="project" value="UniProtKB-KW"/>
</dbReference>
<name>A0A382M660_9ZZZZ</name>
<dbReference type="GO" id="GO:0043590">
    <property type="term" value="C:bacterial nucleoid"/>
    <property type="evidence" value="ECO:0007669"/>
    <property type="project" value="TreeGrafter"/>
</dbReference>
<dbReference type="AlphaFoldDB" id="A0A382M660"/>
<dbReference type="PANTHER" id="PTHR33991">
    <property type="entry name" value="DNA REPAIR PROTEIN RECO"/>
    <property type="match status" value="1"/>
</dbReference>
<comment type="similarity">
    <text evidence="1">Belongs to the RecO family.</text>
</comment>
<dbReference type="InterPro" id="IPR022572">
    <property type="entry name" value="DNA_rep/recomb_RecO_N"/>
</dbReference>
<protein>
    <recommendedName>
        <fullName evidence="2">DNA repair protein RecO</fullName>
    </recommendedName>
    <alternativeName>
        <fullName evidence="6">Recombination protein O</fullName>
    </alternativeName>
</protein>
<dbReference type="SUPFAM" id="SSF50249">
    <property type="entry name" value="Nucleic acid-binding proteins"/>
    <property type="match status" value="1"/>
</dbReference>
<dbReference type="Pfam" id="PF02565">
    <property type="entry name" value="RecO_C"/>
    <property type="match status" value="1"/>
</dbReference>
<dbReference type="InterPro" id="IPR012340">
    <property type="entry name" value="NA-bd_OB-fold"/>
</dbReference>
<keyword evidence="3" id="KW-0227">DNA damage</keyword>
<feature type="non-terminal residue" evidence="8">
    <location>
        <position position="182"/>
    </location>
</feature>
<organism evidence="8">
    <name type="scientific">marine metagenome</name>
    <dbReference type="NCBI Taxonomy" id="408172"/>
    <lineage>
        <taxon>unclassified sequences</taxon>
        <taxon>metagenomes</taxon>
        <taxon>ecological metagenomes</taxon>
    </lineage>
</organism>
<evidence type="ECO:0000256" key="6">
    <source>
        <dbReference type="ARBA" id="ARBA00033409"/>
    </source>
</evidence>
<dbReference type="InterPro" id="IPR042242">
    <property type="entry name" value="RecO_C"/>
</dbReference>
<dbReference type="GO" id="GO:0006302">
    <property type="term" value="P:double-strand break repair"/>
    <property type="evidence" value="ECO:0007669"/>
    <property type="project" value="TreeGrafter"/>
</dbReference>
<dbReference type="NCBIfam" id="TIGR00613">
    <property type="entry name" value="reco"/>
    <property type="match status" value="1"/>
</dbReference>
<dbReference type="Pfam" id="PF11967">
    <property type="entry name" value="RecO_N"/>
    <property type="match status" value="1"/>
</dbReference>
<gene>
    <name evidence="8" type="ORF">METZ01_LOCUS297277</name>
</gene>
<evidence type="ECO:0000313" key="8">
    <source>
        <dbReference type="EMBL" id="SVC44423.1"/>
    </source>
</evidence>
<keyword evidence="5" id="KW-0234">DNA repair</keyword>
<dbReference type="Gene3D" id="2.40.50.140">
    <property type="entry name" value="Nucleic acid-binding proteins"/>
    <property type="match status" value="1"/>
</dbReference>
<evidence type="ECO:0000256" key="3">
    <source>
        <dbReference type="ARBA" id="ARBA00022763"/>
    </source>
</evidence>
<proteinExistence type="inferred from homology"/>